<dbReference type="InterPro" id="IPR057499">
    <property type="entry name" value="Kelch_FKB95"/>
</dbReference>
<evidence type="ECO:0000259" key="1">
    <source>
        <dbReference type="Pfam" id="PF25210"/>
    </source>
</evidence>
<dbReference type="SUPFAM" id="SSF117281">
    <property type="entry name" value="Kelch motif"/>
    <property type="match status" value="1"/>
</dbReference>
<dbReference type="Proteomes" id="UP000467841">
    <property type="component" value="Unassembled WGS sequence"/>
</dbReference>
<dbReference type="InterPro" id="IPR015915">
    <property type="entry name" value="Kelch-typ_b-propeller"/>
</dbReference>
<keyword evidence="3" id="KW-1185">Reference proteome</keyword>
<accession>A0A6D2HIU9</accession>
<protein>
    <recommendedName>
        <fullName evidence="1">FKB95-like N-terminal Kelch domain-containing protein</fullName>
    </recommendedName>
</protein>
<organism evidence="2 3">
    <name type="scientific">Microthlaspi erraticum</name>
    <dbReference type="NCBI Taxonomy" id="1685480"/>
    <lineage>
        <taxon>Eukaryota</taxon>
        <taxon>Viridiplantae</taxon>
        <taxon>Streptophyta</taxon>
        <taxon>Embryophyta</taxon>
        <taxon>Tracheophyta</taxon>
        <taxon>Spermatophyta</taxon>
        <taxon>Magnoliopsida</taxon>
        <taxon>eudicotyledons</taxon>
        <taxon>Gunneridae</taxon>
        <taxon>Pentapetalae</taxon>
        <taxon>rosids</taxon>
        <taxon>malvids</taxon>
        <taxon>Brassicales</taxon>
        <taxon>Brassicaceae</taxon>
        <taxon>Coluteocarpeae</taxon>
        <taxon>Microthlaspi</taxon>
    </lineage>
</organism>
<dbReference type="EMBL" id="CACVBM020000099">
    <property type="protein sequence ID" value="CAA7014232.1"/>
    <property type="molecule type" value="Genomic_DNA"/>
</dbReference>
<evidence type="ECO:0000313" key="2">
    <source>
        <dbReference type="EMBL" id="CAA7014232.1"/>
    </source>
</evidence>
<evidence type="ECO:0000313" key="3">
    <source>
        <dbReference type="Proteomes" id="UP000467841"/>
    </source>
</evidence>
<gene>
    <name evidence="2" type="ORF">MERR_LOCUS1466</name>
</gene>
<reference evidence="2" key="1">
    <citation type="submission" date="2020-01" db="EMBL/GenBank/DDBJ databases">
        <authorList>
            <person name="Mishra B."/>
        </authorList>
    </citation>
    <scope>NUCLEOTIDE SEQUENCE [LARGE SCALE GENOMIC DNA]</scope>
</reference>
<sequence>MEPDEMLNSKSWCNACAVEDVLYYHDYYTNKLRAYDPKQRCWSVVSGLEDLLSKMTGLSYSKTVSYGGKLAIFFQKKKRYLVCGDGFRKTARRRDLGQYAMV</sequence>
<dbReference type="Pfam" id="PF25210">
    <property type="entry name" value="Kelch_FKB95"/>
    <property type="match status" value="1"/>
</dbReference>
<feature type="domain" description="FKB95-like N-terminal Kelch" evidence="1">
    <location>
        <begin position="2"/>
        <end position="79"/>
    </location>
</feature>
<comment type="caution">
    <text evidence="2">The sequence shown here is derived from an EMBL/GenBank/DDBJ whole genome shotgun (WGS) entry which is preliminary data.</text>
</comment>
<name>A0A6D2HIU9_9BRAS</name>
<dbReference type="AlphaFoldDB" id="A0A6D2HIU9"/>
<dbReference type="OrthoDB" id="1112064at2759"/>
<proteinExistence type="predicted"/>